<proteinExistence type="predicted"/>
<reference evidence="2" key="1">
    <citation type="submission" date="2014-11" db="EMBL/GenBank/DDBJ databases">
        <authorList>
            <person name="Otto D Thomas"/>
            <person name="Naeem Raeece"/>
        </authorList>
    </citation>
    <scope>NUCLEOTIDE SEQUENCE</scope>
</reference>
<evidence type="ECO:0000313" key="2">
    <source>
        <dbReference type="EMBL" id="CEM53748.1"/>
    </source>
</evidence>
<dbReference type="VEuPathDB" id="CryptoDB:Cvel_12213"/>
<feature type="region of interest" description="Disordered" evidence="1">
    <location>
        <begin position="837"/>
        <end position="857"/>
    </location>
</feature>
<organism evidence="2">
    <name type="scientific">Chromera velia CCMP2878</name>
    <dbReference type="NCBI Taxonomy" id="1169474"/>
    <lineage>
        <taxon>Eukaryota</taxon>
        <taxon>Sar</taxon>
        <taxon>Alveolata</taxon>
        <taxon>Colpodellida</taxon>
        <taxon>Chromeraceae</taxon>
        <taxon>Chromera</taxon>
    </lineage>
</organism>
<dbReference type="EMBL" id="CDMZ01005722">
    <property type="protein sequence ID" value="CEM53748.1"/>
    <property type="molecule type" value="Genomic_DNA"/>
</dbReference>
<gene>
    <name evidence="2" type="ORF">Cvel_12213</name>
</gene>
<evidence type="ECO:0000256" key="1">
    <source>
        <dbReference type="SAM" id="MobiDB-lite"/>
    </source>
</evidence>
<accession>A0A0G4I9P2</accession>
<feature type="region of interest" description="Disordered" evidence="1">
    <location>
        <begin position="1"/>
        <end position="20"/>
    </location>
</feature>
<protein>
    <recommendedName>
        <fullName evidence="3">FAST kinase leucine-rich domain-containing protein</fullName>
    </recommendedName>
</protein>
<name>A0A0G4I9P2_9ALVE</name>
<sequence>MSRFHGSTRGLPVTRPSRLLEQHFRPAPPSPLRSFFAKLSSVPAFSLHQEKTWTDLLNEKALLLDPSSTAQAEDRAEFLYTLSQLHPSVKDERVQRLVAQAVVEHDQLPSFLLVRVAKALHILGLSSELREVLQSLVKSVEFLSPEVLCDLVKVYSSARFSRSFAHSPFNKHFKQRPSAVPRLSSLPAAEPPPVAALLQQDSALFTALQRYAESDSDLFAPNELVACVRALMTHAHTTQRSCLTKPPQSRRIVRSPPIALSLTPSLRKLFAETESFVLSDVGVFSPTALCDLLECWKLRQRVTGKEVKREEKETKALCTVLARLSDNEGRLLKGLSVCELLKATKAAAELDRGEGGDGGSSFSSALPDSSSVSSAAVAAELLSSTPSFSSSAPSSFRPPCPSTNASSFSSSSSCRSSSSVSITFLSCCLDTIPSSLAQPTVGPETAAAALSLLAHLSVSSAGQQALALYDPSGVWSGALTGHHPVLHQASSALLLHYMALSPTDVASALWSFATSGVTPEPSFLSQVTKFVPGNIEDFNETDLAMTVWAYSTFPRDQNPFTSAEDPQGAAFCTSVLRAVETKFRSMDTTTLSMVSLSLARLRYRRLPMLAELYRAVYAKLPEMSAHQLAMIFFNFSTAGLRDEGLLRRFAFELSSDKRKKEMNFQDLSNVLLAVVQLRGYLSDDFVEGLRQDLLERLDVGEHKRDGGDAETCSGETAGTVTEGEGRNKKKGLLPASLCANFLLALTALDPRPGEVSRVTHHMLPRVSELRPKEVIRCVIAAAHQRERVESLLLSQSREGSAYSDDEEEGRDRYELGVFGGESEDLCDTYNSTRGGMRSLGDGVGLPAQSDEGRERWPQQGIEADTANEDGLGGEVDGSKPEIQFEIGRPFLVALFKALRPHLSSLSGGELLSLVWSLDTLKFSTASFRWGLGGALRKSTKNFEVPMGELCQCALAMDRLGIFHRLDKRLQHKIYSKVDQHTRSRLSPPLPLVSKEDEMREGIVSAADLAGFHLRRALLSPLPDAATKVDVEAEEEEAASGRKFAEIFQETARMM</sequence>
<evidence type="ECO:0008006" key="3">
    <source>
        <dbReference type="Google" id="ProtNLM"/>
    </source>
</evidence>
<dbReference type="AlphaFoldDB" id="A0A0G4I9P2"/>
<feature type="region of interest" description="Disordered" evidence="1">
    <location>
        <begin position="702"/>
        <end position="727"/>
    </location>
</feature>